<name>A0A6J4TC37_9BACT</name>
<dbReference type="AlphaFoldDB" id="A0A6J4TC37"/>
<evidence type="ECO:0000313" key="1">
    <source>
        <dbReference type="EMBL" id="CAA9519485.1"/>
    </source>
</evidence>
<dbReference type="EMBL" id="CADCWE010000007">
    <property type="protein sequence ID" value="CAA9519485.1"/>
    <property type="molecule type" value="Genomic_DNA"/>
</dbReference>
<dbReference type="Gene3D" id="2.30.110.10">
    <property type="entry name" value="Electron Transport, Fmn-binding Protein, Chain A"/>
    <property type="match status" value="1"/>
</dbReference>
<accession>A0A6J4TC37</accession>
<dbReference type="InterPro" id="IPR012349">
    <property type="entry name" value="Split_barrel_FMN-bd"/>
</dbReference>
<organism evidence="1">
    <name type="scientific">uncultured Thermomicrobiales bacterium</name>
    <dbReference type="NCBI Taxonomy" id="1645740"/>
    <lineage>
        <taxon>Bacteria</taxon>
        <taxon>Pseudomonadati</taxon>
        <taxon>Thermomicrobiota</taxon>
        <taxon>Thermomicrobia</taxon>
        <taxon>Thermomicrobiales</taxon>
        <taxon>environmental samples</taxon>
    </lineage>
</organism>
<reference evidence="1" key="1">
    <citation type="submission" date="2020-02" db="EMBL/GenBank/DDBJ databases">
        <authorList>
            <person name="Meier V. D."/>
        </authorList>
    </citation>
    <scope>NUCLEOTIDE SEQUENCE</scope>
    <source>
        <strain evidence="1">AVDCRST_MAG73</strain>
    </source>
</reference>
<protein>
    <submittedName>
        <fullName evidence="1">Uncharacterized protein</fullName>
    </submittedName>
</protein>
<dbReference type="SUPFAM" id="SSF50475">
    <property type="entry name" value="FMN-binding split barrel"/>
    <property type="match status" value="1"/>
</dbReference>
<gene>
    <name evidence="1" type="ORF">AVDCRST_MAG73-90</name>
</gene>
<proteinExistence type="predicted"/>
<sequence length="168" mass="17812">MSATVDPLAPPNDRVAQTLLRSTIPARLAHTGRDGAPRVFPIRLHWDGEVLVFGSPPTAPKVAVLSDHSQVAVTIDGNEFPYRVLTIRGAARVELVDGVVPEYSAAARRYFGEDGGRAWVDQIGGLFSQVARIAVRPEHVTILNFEARFPNAVADAMADAGSGSGAGS</sequence>